<sequence>MILDKVYINGQDILSTWNAFMLDTSYNSLLTPVNPKPNIENKNRKEHGKRVLIGDLKLDESTIQLLFHIQGSSTSDYLQNKKAFENELRSGWILFAVQSLKTAYKLCSPEFLDLSTGIGIREGTISVRFAEPNPDDRKEIDDEGNILTIFANTFPNTFD</sequence>
<accession>A0A4Y8L825</accession>
<dbReference type="RefSeq" id="WP_134435978.1">
    <property type="nucleotide sequence ID" value="NZ_SOML01000004.1"/>
</dbReference>
<keyword evidence="2" id="KW-1185">Reference proteome</keyword>
<evidence type="ECO:0000313" key="1">
    <source>
        <dbReference type="EMBL" id="TFD96656.1"/>
    </source>
</evidence>
<dbReference type="EMBL" id="SOML01000004">
    <property type="protein sequence ID" value="TFD96656.1"/>
    <property type="molecule type" value="Genomic_DNA"/>
</dbReference>
<comment type="caution">
    <text evidence="1">The sequence shown here is derived from an EMBL/GenBank/DDBJ whole genome shotgun (WGS) entry which is preliminary data.</text>
</comment>
<gene>
    <name evidence="1" type="ORF">E2605_07500</name>
</gene>
<protein>
    <submittedName>
        <fullName evidence="1">Uncharacterized protein</fullName>
    </submittedName>
</protein>
<dbReference type="Proteomes" id="UP000297861">
    <property type="component" value="Unassembled WGS sequence"/>
</dbReference>
<organism evidence="1 2">
    <name type="scientific">Dysgonomonas capnocytophagoides</name>
    <dbReference type="NCBI Taxonomy" id="45254"/>
    <lineage>
        <taxon>Bacteria</taxon>
        <taxon>Pseudomonadati</taxon>
        <taxon>Bacteroidota</taxon>
        <taxon>Bacteroidia</taxon>
        <taxon>Bacteroidales</taxon>
        <taxon>Dysgonomonadaceae</taxon>
        <taxon>Dysgonomonas</taxon>
    </lineage>
</organism>
<name>A0A4Y8L825_9BACT</name>
<evidence type="ECO:0000313" key="2">
    <source>
        <dbReference type="Proteomes" id="UP000297861"/>
    </source>
</evidence>
<reference evidence="1 2" key="1">
    <citation type="submission" date="2019-03" db="EMBL/GenBank/DDBJ databases">
        <title>San Antonio Military Medical Center submission to MRSN (WRAIR), pending publication.</title>
        <authorList>
            <person name="Blyth D.M."/>
            <person name="Mccarthy S.L."/>
            <person name="Schall S.E."/>
            <person name="Stam J.A."/>
            <person name="Ong A.C."/>
            <person name="Mcgann P.T."/>
        </authorList>
    </citation>
    <scope>NUCLEOTIDE SEQUENCE [LARGE SCALE GENOMIC DNA]</scope>
    <source>
        <strain evidence="1 2">MRSN571793</strain>
    </source>
</reference>
<dbReference type="OrthoDB" id="997729at2"/>
<dbReference type="AlphaFoldDB" id="A0A4Y8L825"/>
<proteinExistence type="predicted"/>